<dbReference type="AlphaFoldDB" id="A0A5N8W7D1"/>
<evidence type="ECO:0000313" key="2">
    <source>
        <dbReference type="Proteomes" id="UP000326979"/>
    </source>
</evidence>
<organism evidence="1 2">
    <name type="scientific">Streptomyces phyllanthi</name>
    <dbReference type="NCBI Taxonomy" id="1803180"/>
    <lineage>
        <taxon>Bacteria</taxon>
        <taxon>Bacillati</taxon>
        <taxon>Actinomycetota</taxon>
        <taxon>Actinomycetes</taxon>
        <taxon>Kitasatosporales</taxon>
        <taxon>Streptomycetaceae</taxon>
        <taxon>Streptomyces</taxon>
    </lineage>
</organism>
<evidence type="ECO:0000313" key="1">
    <source>
        <dbReference type="EMBL" id="MPY43391.1"/>
    </source>
</evidence>
<name>A0A5N8W7D1_9ACTN</name>
<proteinExistence type="predicted"/>
<dbReference type="Proteomes" id="UP000326979">
    <property type="component" value="Unassembled WGS sequence"/>
</dbReference>
<dbReference type="RefSeq" id="WP_152788364.1">
    <property type="nucleotide sequence ID" value="NZ_BAABEQ010000182.1"/>
</dbReference>
<comment type="caution">
    <text evidence="1">The sequence shown here is derived from an EMBL/GenBank/DDBJ whole genome shotgun (WGS) entry which is preliminary data.</text>
</comment>
<sequence length="61" mass="6499">MRITPLRGTGVAWLKCPACRLKCRPTAVAPDGNCPRCGKARMLKLSFGGRVTVAAPDASRD</sequence>
<protein>
    <submittedName>
        <fullName evidence="1">Uncharacterized protein</fullName>
    </submittedName>
</protein>
<reference evidence="1 2" key="1">
    <citation type="submission" date="2019-07" db="EMBL/GenBank/DDBJ databases">
        <title>New species of Amycolatopsis and Streptomyces.</title>
        <authorList>
            <person name="Duangmal K."/>
            <person name="Teo W.F.A."/>
            <person name="Lipun K."/>
        </authorList>
    </citation>
    <scope>NUCLEOTIDE SEQUENCE [LARGE SCALE GENOMIC DNA]</scope>
    <source>
        <strain evidence="1 2">TISTR 2346</strain>
    </source>
</reference>
<accession>A0A5N8W7D1</accession>
<keyword evidence="2" id="KW-1185">Reference proteome</keyword>
<dbReference type="OrthoDB" id="4248935at2"/>
<gene>
    <name evidence="1" type="ORF">FNH04_26790</name>
</gene>
<dbReference type="EMBL" id="VJZE01000222">
    <property type="protein sequence ID" value="MPY43391.1"/>
    <property type="molecule type" value="Genomic_DNA"/>
</dbReference>